<organism evidence="5 6">
    <name type="scientific">Dactylosporangium darangshiense</name>
    <dbReference type="NCBI Taxonomy" id="579108"/>
    <lineage>
        <taxon>Bacteria</taxon>
        <taxon>Bacillati</taxon>
        <taxon>Actinomycetota</taxon>
        <taxon>Actinomycetes</taxon>
        <taxon>Micromonosporales</taxon>
        <taxon>Micromonosporaceae</taxon>
        <taxon>Dactylosporangium</taxon>
    </lineage>
</organism>
<proteinExistence type="predicted"/>
<dbReference type="PROSITE" id="PS50987">
    <property type="entry name" value="HTH_ARSR_2"/>
    <property type="match status" value="1"/>
</dbReference>
<dbReference type="CDD" id="cd00090">
    <property type="entry name" value="HTH_ARSR"/>
    <property type="match status" value="1"/>
</dbReference>
<gene>
    <name evidence="5" type="ORF">GCM10022255_105710</name>
</gene>
<dbReference type="EMBL" id="BAABAT010000063">
    <property type="protein sequence ID" value="GAA4263211.1"/>
    <property type="molecule type" value="Genomic_DNA"/>
</dbReference>
<protein>
    <submittedName>
        <fullName evidence="5">Metalloregulator ArsR/SmtB family transcription factor</fullName>
    </submittedName>
</protein>
<dbReference type="Proteomes" id="UP001500620">
    <property type="component" value="Unassembled WGS sequence"/>
</dbReference>
<dbReference type="RefSeq" id="WP_345142129.1">
    <property type="nucleotide sequence ID" value="NZ_BAABAT010000063.1"/>
</dbReference>
<evidence type="ECO:0000313" key="6">
    <source>
        <dbReference type="Proteomes" id="UP001500620"/>
    </source>
</evidence>
<keyword evidence="1" id="KW-0805">Transcription regulation</keyword>
<feature type="domain" description="HTH arsR-type" evidence="4">
    <location>
        <begin position="1"/>
        <end position="91"/>
    </location>
</feature>
<dbReference type="InterPro" id="IPR036390">
    <property type="entry name" value="WH_DNA-bd_sf"/>
</dbReference>
<dbReference type="InterPro" id="IPR051081">
    <property type="entry name" value="HTH_MetalResp_TranReg"/>
</dbReference>
<dbReference type="PANTHER" id="PTHR33154:SF33">
    <property type="entry name" value="TRANSCRIPTIONAL REPRESSOR SDPR"/>
    <property type="match status" value="1"/>
</dbReference>
<evidence type="ECO:0000256" key="3">
    <source>
        <dbReference type="ARBA" id="ARBA00023163"/>
    </source>
</evidence>
<keyword evidence="3" id="KW-0804">Transcription</keyword>
<accession>A0ABP8DTE2</accession>
<keyword evidence="6" id="KW-1185">Reference proteome</keyword>
<comment type="caution">
    <text evidence="5">The sequence shown here is derived from an EMBL/GenBank/DDBJ whole genome shotgun (WGS) entry which is preliminary data.</text>
</comment>
<dbReference type="InterPro" id="IPR001845">
    <property type="entry name" value="HTH_ArsR_DNA-bd_dom"/>
</dbReference>
<evidence type="ECO:0000256" key="1">
    <source>
        <dbReference type="ARBA" id="ARBA00023015"/>
    </source>
</evidence>
<sequence>MDVDLDLVFVALADRSRRALLQRLSHGPATTGQLADLLPVSRPAVSQHLKVLQDAGLIHTEQRGRHRWHRLSRPPLSTVAAWATDLSSRSIEEPA</sequence>
<dbReference type="NCBIfam" id="NF033788">
    <property type="entry name" value="HTH_metalloreg"/>
    <property type="match status" value="1"/>
</dbReference>
<name>A0ABP8DTE2_9ACTN</name>
<keyword evidence="2" id="KW-0238">DNA-binding</keyword>
<evidence type="ECO:0000256" key="2">
    <source>
        <dbReference type="ARBA" id="ARBA00023125"/>
    </source>
</evidence>
<dbReference type="PRINTS" id="PR00778">
    <property type="entry name" value="HTHARSR"/>
</dbReference>
<dbReference type="SMART" id="SM00418">
    <property type="entry name" value="HTH_ARSR"/>
    <property type="match status" value="1"/>
</dbReference>
<dbReference type="Gene3D" id="1.10.10.10">
    <property type="entry name" value="Winged helix-like DNA-binding domain superfamily/Winged helix DNA-binding domain"/>
    <property type="match status" value="1"/>
</dbReference>
<evidence type="ECO:0000259" key="4">
    <source>
        <dbReference type="PROSITE" id="PS50987"/>
    </source>
</evidence>
<dbReference type="Pfam" id="PF12840">
    <property type="entry name" value="HTH_20"/>
    <property type="match status" value="1"/>
</dbReference>
<dbReference type="InterPro" id="IPR011991">
    <property type="entry name" value="ArsR-like_HTH"/>
</dbReference>
<dbReference type="SUPFAM" id="SSF46785">
    <property type="entry name" value="Winged helix' DNA-binding domain"/>
    <property type="match status" value="1"/>
</dbReference>
<evidence type="ECO:0000313" key="5">
    <source>
        <dbReference type="EMBL" id="GAA4263211.1"/>
    </source>
</evidence>
<reference evidence="6" key="1">
    <citation type="journal article" date="2019" name="Int. J. Syst. Evol. Microbiol.">
        <title>The Global Catalogue of Microorganisms (GCM) 10K type strain sequencing project: providing services to taxonomists for standard genome sequencing and annotation.</title>
        <authorList>
            <consortium name="The Broad Institute Genomics Platform"/>
            <consortium name="The Broad Institute Genome Sequencing Center for Infectious Disease"/>
            <person name="Wu L."/>
            <person name="Ma J."/>
        </authorList>
    </citation>
    <scope>NUCLEOTIDE SEQUENCE [LARGE SCALE GENOMIC DNA]</scope>
    <source>
        <strain evidence="6">JCM 17441</strain>
    </source>
</reference>
<dbReference type="PANTHER" id="PTHR33154">
    <property type="entry name" value="TRANSCRIPTIONAL REGULATOR, ARSR FAMILY"/>
    <property type="match status" value="1"/>
</dbReference>
<dbReference type="InterPro" id="IPR036388">
    <property type="entry name" value="WH-like_DNA-bd_sf"/>
</dbReference>